<dbReference type="EMBL" id="JHAC01000082">
    <property type="protein sequence ID" value="EYB66529.1"/>
    <property type="molecule type" value="Genomic_DNA"/>
</dbReference>
<gene>
    <name evidence="8" type="ORF">DEIPH_ctg103orf0059</name>
</gene>
<sequence>MTNPDEKPPGTEPAPRPEVPSWVDEVLRAEPAPATPSAVTGPAAPEPAAPGSAASGPAHDLRIPDVPRASPRPVVEEGDWVARATGNTARTPEVPAGPQVTAPPPADLSGWPSAQRPLTSADIPADIAQKRLIAGLLGIVLGSLGVHKFYLGMNTPGVIMLGVSIGVWILALFLGLLTLGFGLIITLPLAALIGGAVGLLGLVEGILYLTKSDEAFYQEYVIGKKPWL</sequence>
<evidence type="ECO:0000256" key="3">
    <source>
        <dbReference type="ARBA" id="ARBA00022989"/>
    </source>
</evidence>
<proteinExistence type="predicted"/>
<dbReference type="Proteomes" id="UP000020492">
    <property type="component" value="Unassembled WGS sequence"/>
</dbReference>
<evidence type="ECO:0000256" key="5">
    <source>
        <dbReference type="SAM" id="MobiDB-lite"/>
    </source>
</evidence>
<organism evidence="8 9">
    <name type="scientific">Deinococcus phoenicis</name>
    <dbReference type="NCBI Taxonomy" id="1476583"/>
    <lineage>
        <taxon>Bacteria</taxon>
        <taxon>Thermotogati</taxon>
        <taxon>Deinococcota</taxon>
        <taxon>Deinococci</taxon>
        <taxon>Deinococcales</taxon>
        <taxon>Deinococcaceae</taxon>
        <taxon>Deinococcus</taxon>
    </lineage>
</organism>
<feature type="transmembrane region" description="Helical" evidence="6">
    <location>
        <begin position="132"/>
        <end position="151"/>
    </location>
</feature>
<accession>A0A016QLB8</accession>
<dbReference type="AlphaFoldDB" id="A0A016QLB8"/>
<comment type="caution">
    <text evidence="8">The sequence shown here is derived from an EMBL/GenBank/DDBJ whole genome shotgun (WGS) entry which is preliminary data.</text>
</comment>
<comment type="subcellular location">
    <subcellularLocation>
        <location evidence="1">Membrane</location>
        <topology evidence="1">Multi-pass membrane protein</topology>
    </subcellularLocation>
</comment>
<feature type="region of interest" description="Disordered" evidence="5">
    <location>
        <begin position="1"/>
        <end position="115"/>
    </location>
</feature>
<keyword evidence="4 6" id="KW-0472">Membrane</keyword>
<evidence type="ECO:0000256" key="4">
    <source>
        <dbReference type="ARBA" id="ARBA00023136"/>
    </source>
</evidence>
<dbReference type="eggNOG" id="COG2314">
    <property type="taxonomic scope" value="Bacteria"/>
</dbReference>
<feature type="compositionally biased region" description="Low complexity" evidence="5">
    <location>
        <begin position="49"/>
        <end position="58"/>
    </location>
</feature>
<evidence type="ECO:0000313" key="8">
    <source>
        <dbReference type="EMBL" id="EYB66529.1"/>
    </source>
</evidence>
<evidence type="ECO:0000256" key="1">
    <source>
        <dbReference type="ARBA" id="ARBA00004141"/>
    </source>
</evidence>
<name>A0A016QLB8_9DEIO</name>
<evidence type="ECO:0000259" key="7">
    <source>
        <dbReference type="Pfam" id="PF05154"/>
    </source>
</evidence>
<protein>
    <recommendedName>
        <fullName evidence="7">TM2 domain-containing protein</fullName>
    </recommendedName>
</protein>
<dbReference type="STRING" id="1476583.DEIPH_ctg103orf0059"/>
<dbReference type="OrthoDB" id="9816361at2"/>
<evidence type="ECO:0000256" key="6">
    <source>
        <dbReference type="SAM" id="Phobius"/>
    </source>
</evidence>
<keyword evidence="2 6" id="KW-0812">Transmembrane</keyword>
<keyword evidence="3 6" id="KW-1133">Transmembrane helix</keyword>
<feature type="domain" description="TM2" evidence="7">
    <location>
        <begin position="130"/>
        <end position="172"/>
    </location>
</feature>
<dbReference type="GO" id="GO:0016020">
    <property type="term" value="C:membrane"/>
    <property type="evidence" value="ECO:0007669"/>
    <property type="project" value="UniProtKB-SubCell"/>
</dbReference>
<dbReference type="PATRIC" id="fig|1476583.3.peg.3477"/>
<evidence type="ECO:0000256" key="2">
    <source>
        <dbReference type="ARBA" id="ARBA00022692"/>
    </source>
</evidence>
<dbReference type="RefSeq" id="WP_034360657.1">
    <property type="nucleotide sequence ID" value="NZ_JHAC01000082.1"/>
</dbReference>
<evidence type="ECO:0000313" key="9">
    <source>
        <dbReference type="Proteomes" id="UP000020492"/>
    </source>
</evidence>
<feature type="transmembrane region" description="Helical" evidence="6">
    <location>
        <begin position="158"/>
        <end position="183"/>
    </location>
</feature>
<dbReference type="Pfam" id="PF05154">
    <property type="entry name" value="TM2"/>
    <property type="match status" value="1"/>
</dbReference>
<reference evidence="8 9" key="1">
    <citation type="submission" date="2014-03" db="EMBL/GenBank/DDBJ databases">
        <title>Draft genome sequence of Deinococcus phoenicis 1P10ME.</title>
        <authorList>
            <person name="Stepanov V.G."/>
            <person name="Vaishampayan P."/>
            <person name="Venkateswaran K."/>
            <person name="Fox G.E."/>
        </authorList>
    </citation>
    <scope>NUCLEOTIDE SEQUENCE [LARGE SCALE GENOMIC DNA]</scope>
    <source>
        <strain evidence="8 9">1P10ME</strain>
    </source>
</reference>
<keyword evidence="9" id="KW-1185">Reference proteome</keyword>
<dbReference type="InterPro" id="IPR007829">
    <property type="entry name" value="TM2"/>
</dbReference>
<feature type="transmembrane region" description="Helical" evidence="6">
    <location>
        <begin position="189"/>
        <end position="209"/>
    </location>
</feature>